<proteinExistence type="predicted"/>
<dbReference type="PANTHER" id="PTHR10000">
    <property type="entry name" value="PHOSPHOSERINE PHOSPHATASE"/>
    <property type="match status" value="1"/>
</dbReference>
<dbReference type="GO" id="GO:0016791">
    <property type="term" value="F:phosphatase activity"/>
    <property type="evidence" value="ECO:0007669"/>
    <property type="project" value="UniProtKB-ARBA"/>
</dbReference>
<dbReference type="CDD" id="cd07516">
    <property type="entry name" value="HAD_Pase"/>
    <property type="match status" value="1"/>
</dbReference>
<evidence type="ECO:0000313" key="2">
    <source>
        <dbReference type="Proteomes" id="UP000037146"/>
    </source>
</evidence>
<gene>
    <name evidence="1" type="ORF">AC625_05340</name>
</gene>
<dbReference type="InterPro" id="IPR006379">
    <property type="entry name" value="HAD-SF_hydro_IIB"/>
</dbReference>
<dbReference type="GO" id="GO:0005829">
    <property type="term" value="C:cytosol"/>
    <property type="evidence" value="ECO:0007669"/>
    <property type="project" value="TreeGrafter"/>
</dbReference>
<dbReference type="InterPro" id="IPR000150">
    <property type="entry name" value="Cof"/>
</dbReference>
<dbReference type="Proteomes" id="UP000037146">
    <property type="component" value="Unassembled WGS sequence"/>
</dbReference>
<dbReference type="GO" id="GO:0000287">
    <property type="term" value="F:magnesium ion binding"/>
    <property type="evidence" value="ECO:0007669"/>
    <property type="project" value="TreeGrafter"/>
</dbReference>
<dbReference type="NCBIfam" id="TIGR01484">
    <property type="entry name" value="HAD-SF-IIB"/>
    <property type="match status" value="1"/>
</dbReference>
<dbReference type="AlphaFoldDB" id="A0A0K9GQT3"/>
<dbReference type="EMBL" id="LFZW01000001">
    <property type="protein sequence ID" value="KMY49000.1"/>
    <property type="molecule type" value="Genomic_DNA"/>
</dbReference>
<dbReference type="NCBIfam" id="TIGR00099">
    <property type="entry name" value="Cof-subfamily"/>
    <property type="match status" value="1"/>
</dbReference>
<protein>
    <submittedName>
        <fullName evidence="1">Haloacid dehalogenase</fullName>
    </submittedName>
</protein>
<comment type="caution">
    <text evidence="1">The sequence shown here is derived from an EMBL/GenBank/DDBJ whole genome shotgun (WGS) entry which is preliminary data.</text>
</comment>
<sequence length="288" mass="32768">MVYRLLAVNIDGTLLQSNGRLHKSTREAIEYVHQKGVNVALVTSRNYLSAKKVAKALKINPMLIAHQGAFVGSTIEKPIFIKRMSEELTLEMVQLLEKTECQIQLIREKSLIGNRMNLPENLLGKTIIYKNEPSVYSQHFVDVLSEELNEQPFSPVKIDVIFKSRKDQTDLLILLKELFPEVEVIDNHYQKIAIVPKGVSKWNGILYLADYLGVKRNEIVAIGDDEDDFEMISESGLGVAMGNAPNEVKLAAAWVTRTNDEHGVAYMLKEFFRKQYDIEFLTKMNVLK</sequence>
<reference evidence="2" key="1">
    <citation type="submission" date="2015-07" db="EMBL/GenBank/DDBJ databases">
        <title>Genome sequencing project for genomic taxonomy and phylogenomics of Bacillus-like bacteria.</title>
        <authorList>
            <person name="Liu B."/>
            <person name="Wang J."/>
            <person name="Zhu Y."/>
            <person name="Liu G."/>
            <person name="Chen Q."/>
            <person name="Chen Z."/>
            <person name="Lan J."/>
            <person name="Che J."/>
            <person name="Ge C."/>
            <person name="Shi H."/>
            <person name="Pan Z."/>
            <person name="Liu X."/>
        </authorList>
    </citation>
    <scope>NUCLEOTIDE SEQUENCE [LARGE SCALE GENOMIC DNA]</scope>
    <source>
        <strain evidence="2">FJAT-27997</strain>
    </source>
</reference>
<dbReference type="InterPro" id="IPR036412">
    <property type="entry name" value="HAD-like_sf"/>
</dbReference>
<keyword evidence="2" id="KW-1185">Reference proteome</keyword>
<dbReference type="SUPFAM" id="SSF56784">
    <property type="entry name" value="HAD-like"/>
    <property type="match status" value="1"/>
</dbReference>
<dbReference type="PANTHER" id="PTHR10000:SF50">
    <property type="entry name" value="STRESS RESPONSE PROTEIN YHAX"/>
    <property type="match status" value="1"/>
</dbReference>
<dbReference type="InterPro" id="IPR023214">
    <property type="entry name" value="HAD_sf"/>
</dbReference>
<dbReference type="Pfam" id="PF08282">
    <property type="entry name" value="Hydrolase_3"/>
    <property type="match status" value="1"/>
</dbReference>
<dbReference type="STRING" id="1679170.AC625_05340"/>
<dbReference type="RefSeq" id="WP_049680332.1">
    <property type="nucleotide sequence ID" value="NZ_LFZW01000001.1"/>
</dbReference>
<accession>A0A0K9GQT3</accession>
<dbReference type="PATRIC" id="fig|1679170.3.peg.1142"/>
<name>A0A0K9GQT3_9BACI</name>
<organism evidence="1 2">
    <name type="scientific">Peribacillus loiseleuriae</name>
    <dbReference type="NCBI Taxonomy" id="1679170"/>
    <lineage>
        <taxon>Bacteria</taxon>
        <taxon>Bacillati</taxon>
        <taxon>Bacillota</taxon>
        <taxon>Bacilli</taxon>
        <taxon>Bacillales</taxon>
        <taxon>Bacillaceae</taxon>
        <taxon>Peribacillus</taxon>
    </lineage>
</organism>
<dbReference type="OrthoDB" id="9790031at2"/>
<dbReference type="Gene3D" id="3.40.50.1000">
    <property type="entry name" value="HAD superfamily/HAD-like"/>
    <property type="match status" value="1"/>
</dbReference>
<evidence type="ECO:0000313" key="1">
    <source>
        <dbReference type="EMBL" id="KMY49000.1"/>
    </source>
</evidence>
<dbReference type="Gene3D" id="3.30.1240.10">
    <property type="match status" value="1"/>
</dbReference>